<dbReference type="PANTHER" id="PTHR11908:SF132">
    <property type="entry name" value="ALDEHYDE OXIDASE 1-RELATED"/>
    <property type="match status" value="1"/>
</dbReference>
<keyword evidence="1" id="KW-0500">Molybdenum</keyword>
<keyword evidence="2" id="KW-0560">Oxidoreductase</keyword>
<dbReference type="InterPro" id="IPR008274">
    <property type="entry name" value="AldOxase/xan_DH_MoCoBD1"/>
</dbReference>
<feature type="domain" description="Aldehyde oxidase/xanthine dehydrogenase a/b hammerhead" evidence="3">
    <location>
        <begin position="21"/>
        <end position="125"/>
    </location>
</feature>
<dbReference type="Proteomes" id="UP000220691">
    <property type="component" value="Unassembled WGS sequence"/>
</dbReference>
<dbReference type="GO" id="GO:0016491">
    <property type="term" value="F:oxidoreductase activity"/>
    <property type="evidence" value="ECO:0007669"/>
    <property type="project" value="UniProtKB-KW"/>
</dbReference>
<sequence>MKDYRFIGKDTFRKEGWNKVTGRAQYIDDENEMGTLHAKLLTSSYAHAYIDQIDTLEAMGMPGVHAILTGADYKYLVGSTIVDRPILAYEKVRYFGEPIAIVIADTEAIAEKALQVIQVKYTKLQIVQSPLQAYKDNSVLVHEELSPYRKRETGIQSEPGTNIANKTKICKGDVQTGFNTSDIIIESEFNIPMSDHMAMETRCVKAEIKPDGDVFIFSTSQAPFEIKKQLSETFQLDENKVHVYVPLVGGGYGGKVAVQLEYLAYIASQAVEGRRVKLHNSREEDIVTSPGRVGLHATVKMGVTKEGKLQAVELFYLFEGGAYADKSINVSKSAALAGIGPYSLENLSCDSLCMYTNHPYATASRGFGHTESTFVIERALDIIAQKLNMCPIELRLKNIIQPGDTTPSQVVVNKSTIGDPVSCLLRLKEIIKNDNGWYTEHSNGKVHATGISMGWKSSTTPTDASAGAVLTFNADGSVNINCAAIEIGQGAKTVLAQIVAEKMKMDITDVHIKMEVDTQVAPHHWETAASRTTYLAGNAVIAATEDAIKQLKQTASTLLGYPVEKLVMANKKISVDGFPNATVDFSKIVLGYVNPKGEVIGFPVVGRGTFIFKGLTDIDAKTGKGNAGPDWGVVAQAVEVELDLRDYTYKIIRAVSVVDAGKVLNQKTAMGQIMGGMSMGLSMASREGFLYDKNGKILNPQFRSYKVLHYGEQPEYIVDFIETPCEGAPFGARSLGENGMIGMYAALANSISIAADVSIHTLPITPESLWKAKQEGRSYSDDTF</sequence>
<dbReference type="Pfam" id="PF20256">
    <property type="entry name" value="MoCoBD_2"/>
    <property type="match status" value="1"/>
</dbReference>
<dbReference type="GO" id="GO:0005506">
    <property type="term" value="F:iron ion binding"/>
    <property type="evidence" value="ECO:0007669"/>
    <property type="project" value="InterPro"/>
</dbReference>
<evidence type="ECO:0000259" key="3">
    <source>
        <dbReference type="SMART" id="SM01008"/>
    </source>
</evidence>
<dbReference type="InterPro" id="IPR046867">
    <property type="entry name" value="AldOxase/xan_DH_MoCoBD2"/>
</dbReference>
<dbReference type="SUPFAM" id="SSF54665">
    <property type="entry name" value="CO dehydrogenase molybdoprotein N-domain-like"/>
    <property type="match status" value="1"/>
</dbReference>
<evidence type="ECO:0000313" key="4">
    <source>
        <dbReference type="EMBL" id="PEN78894.1"/>
    </source>
</evidence>
<dbReference type="InterPro" id="IPR016208">
    <property type="entry name" value="Ald_Oxase/xanthine_DH-like"/>
</dbReference>
<dbReference type="RefSeq" id="WP_098128076.1">
    <property type="nucleotide sequence ID" value="NZ_NUAN01000317.1"/>
</dbReference>
<gene>
    <name evidence="4" type="ORF">CN553_30895</name>
</gene>
<dbReference type="SMART" id="SM01008">
    <property type="entry name" value="Ald_Xan_dh_C"/>
    <property type="match status" value="1"/>
</dbReference>
<protein>
    <submittedName>
        <fullName evidence="4">Aldehyde oxidase</fullName>
    </submittedName>
</protein>
<dbReference type="InterPro" id="IPR036856">
    <property type="entry name" value="Ald_Oxase/Xan_DH_a/b_sf"/>
</dbReference>
<dbReference type="PANTHER" id="PTHR11908">
    <property type="entry name" value="XANTHINE DEHYDROGENASE"/>
    <property type="match status" value="1"/>
</dbReference>
<name>A0A9X6U5X5_BACCE</name>
<comment type="caution">
    <text evidence="4">The sequence shown here is derived from an EMBL/GenBank/DDBJ whole genome shotgun (WGS) entry which is preliminary data.</text>
</comment>
<dbReference type="AlphaFoldDB" id="A0A9X6U5X5"/>
<dbReference type="Pfam" id="PF02738">
    <property type="entry name" value="MoCoBD_1"/>
    <property type="match status" value="1"/>
</dbReference>
<evidence type="ECO:0000256" key="2">
    <source>
        <dbReference type="ARBA" id="ARBA00023002"/>
    </source>
</evidence>
<dbReference type="InterPro" id="IPR000674">
    <property type="entry name" value="Ald_Oxase/Xan_DH_a/b"/>
</dbReference>
<proteinExistence type="predicted"/>
<dbReference type="InterPro" id="IPR037165">
    <property type="entry name" value="AldOxase/xan_DH_Mopterin-bd_sf"/>
</dbReference>
<dbReference type="SUPFAM" id="SSF56003">
    <property type="entry name" value="Molybdenum cofactor-binding domain"/>
    <property type="match status" value="1"/>
</dbReference>
<evidence type="ECO:0000313" key="5">
    <source>
        <dbReference type="Proteomes" id="UP000220691"/>
    </source>
</evidence>
<dbReference type="EMBL" id="NUAN01000317">
    <property type="protein sequence ID" value="PEN78894.1"/>
    <property type="molecule type" value="Genomic_DNA"/>
</dbReference>
<organism evidence="4 5">
    <name type="scientific">Bacillus cereus</name>
    <dbReference type="NCBI Taxonomy" id="1396"/>
    <lineage>
        <taxon>Bacteria</taxon>
        <taxon>Bacillati</taxon>
        <taxon>Bacillota</taxon>
        <taxon>Bacilli</taxon>
        <taxon>Bacillales</taxon>
        <taxon>Bacillaceae</taxon>
        <taxon>Bacillus</taxon>
        <taxon>Bacillus cereus group</taxon>
    </lineage>
</organism>
<dbReference type="Gene3D" id="3.30.365.10">
    <property type="entry name" value="Aldehyde oxidase/xanthine dehydrogenase, molybdopterin binding domain"/>
    <property type="match status" value="4"/>
</dbReference>
<accession>A0A9X6U5X5</accession>
<dbReference type="Gene3D" id="3.90.1170.50">
    <property type="entry name" value="Aldehyde oxidase/xanthine dehydrogenase, a/b hammerhead"/>
    <property type="match status" value="1"/>
</dbReference>
<evidence type="ECO:0000256" key="1">
    <source>
        <dbReference type="ARBA" id="ARBA00022505"/>
    </source>
</evidence>
<reference evidence="4 5" key="1">
    <citation type="submission" date="2017-09" db="EMBL/GenBank/DDBJ databases">
        <title>Large-scale bioinformatics analysis of Bacillus genomes uncovers conserved roles of natural products in bacterial physiology.</title>
        <authorList>
            <consortium name="Agbiome Team Llc"/>
            <person name="Bleich R.M."/>
            <person name="Kirk G.J."/>
            <person name="Santa Maria K.C."/>
            <person name="Allen S.E."/>
            <person name="Farag S."/>
            <person name="Shank E.A."/>
            <person name="Bowers A."/>
        </authorList>
    </citation>
    <scope>NUCLEOTIDE SEQUENCE [LARGE SCALE GENOMIC DNA]</scope>
    <source>
        <strain evidence="4 5">AFS027647</strain>
    </source>
</reference>
<dbReference type="Pfam" id="PF01315">
    <property type="entry name" value="Ald_Xan_dh_C"/>
    <property type="match status" value="1"/>
</dbReference>